<proteinExistence type="predicted"/>
<feature type="region of interest" description="Disordered" evidence="1">
    <location>
        <begin position="579"/>
        <end position="622"/>
    </location>
</feature>
<feature type="compositionally biased region" description="Polar residues" evidence="1">
    <location>
        <begin position="45"/>
        <end position="54"/>
    </location>
</feature>
<feature type="region of interest" description="Disordered" evidence="1">
    <location>
        <begin position="1067"/>
        <end position="1116"/>
    </location>
</feature>
<dbReference type="AlphaFoldDB" id="A0A1B6LPH7"/>
<feature type="region of interest" description="Disordered" evidence="1">
    <location>
        <begin position="70"/>
        <end position="90"/>
    </location>
</feature>
<gene>
    <name evidence="2" type="ORF">g.11838</name>
</gene>
<sequence length="1116" mass="126584">MKNLNITEYNNNNNVAEQTTENVTVEHSTVSSPVLTQNENKDQNHNFSNEFSQDEVSSVKINTSKLESKKDRTFYSQDPSPITSDNDISNKVDLKETGNKTESNNNLDGQSIESVTALSFTLTQNKNEDFEDQNQNIINKFSQDELFLLSPPSPVKITSNLEDKNNRTLDSQQSCSMKSVTLNEVKDLLCSKTNQNDNLSNNFLQGECNTLSPASSLEREEWDLASDDKSNDSQLTPPFYGFPADKVSTNLISLGVETLPNVTHDTKISDAIELTQNSPIKVIKKSNCNKSFKSEDENSLFLQENKETLQERRQLDGVKTTMESPIAEITSVSPPDSVSIKFMKSNIPFKSNINRSHNIQPVKSKKTIILKSNDSRLLKLHGKTPSTQLHHELSDDEYNTYLTHKKKCESTNLIMDCDNENMTENKNVGEHQDNIEFRDTSQSVPNFLIKQRLPLAENVLYTTKHTSVKYHKTTPLTVKHGYKATLNKPSPQNIQTQNEQSRITETTEYNKEHLQLENITRTSAKKSHVIKELNDYTCMKPEDQSVGPILSDSLNKKIVNKDYNQHKFTGINNSETIGNGSIFPDTSVNVNPEDSKSKTHLKESRDPYFQDQKGEANIHDDSRKTNLNLTNLWANKHLITNVPIKIIGVSTDGNEYTNRIMNNSKENVLLIKFLDSVNNFGVNQIQLCEESVNKNLRSKSNVESSNKILHEADEASPITDLDISSNGYKFKLANSNKIRLEDCLLQHQSELESDAPITSRQFEDKGVKKVAFLNTATDGEATKNWLKAESSYKIKNNQTINEDKSSKKYITDQLPNNNSNKCTLNSYQSKSNKPLPKNISKQFHIISNHQSVNYPLIKLFSQTKIPTNATSSVTNESRGEVVKEVSNCLNKNGPKGQHYMINNGNNTNARVRSYESTPQSSKCTDLYNWDSSNKCEDHNNTLINYPYDQDNYFPSDDCYLSDNESLLHSEISQEENLTSESNLSPNGKFDSDLENVETVVKNIKWSKKQKEKRKHIIKSDNETSDSDCEINLHKRMRKHYSSDNIVTRYIDFEIGSEVEVMSTDMSDHNDHLRTNEMFNDDPISSYKTDSVYPSLSDEDNNLFSPLSEARKENNSG</sequence>
<feature type="compositionally biased region" description="Basic and acidic residues" evidence="1">
    <location>
        <begin position="593"/>
        <end position="622"/>
    </location>
</feature>
<evidence type="ECO:0000313" key="2">
    <source>
        <dbReference type="EMBL" id="JAT25612.1"/>
    </source>
</evidence>
<feature type="region of interest" description="Disordered" evidence="1">
    <location>
        <begin position="23"/>
        <end position="54"/>
    </location>
</feature>
<reference evidence="2" key="1">
    <citation type="submission" date="2015-11" db="EMBL/GenBank/DDBJ databases">
        <title>De novo transcriptome assembly of four potential Pierce s Disease insect vectors from Arizona vineyards.</title>
        <authorList>
            <person name="Tassone E.E."/>
        </authorList>
    </citation>
    <scope>NUCLEOTIDE SEQUENCE</scope>
</reference>
<feature type="non-terminal residue" evidence="2">
    <location>
        <position position="1116"/>
    </location>
</feature>
<feature type="compositionally biased region" description="Polar residues" evidence="1">
    <location>
        <begin position="579"/>
        <end position="592"/>
    </location>
</feature>
<organism evidence="2">
    <name type="scientific">Graphocephala atropunctata</name>
    <dbReference type="NCBI Taxonomy" id="36148"/>
    <lineage>
        <taxon>Eukaryota</taxon>
        <taxon>Metazoa</taxon>
        <taxon>Ecdysozoa</taxon>
        <taxon>Arthropoda</taxon>
        <taxon>Hexapoda</taxon>
        <taxon>Insecta</taxon>
        <taxon>Pterygota</taxon>
        <taxon>Neoptera</taxon>
        <taxon>Paraneoptera</taxon>
        <taxon>Hemiptera</taxon>
        <taxon>Auchenorrhyncha</taxon>
        <taxon>Membracoidea</taxon>
        <taxon>Cicadellidae</taxon>
        <taxon>Cicadellinae</taxon>
        <taxon>Cicadellini</taxon>
        <taxon>Graphocephala</taxon>
    </lineage>
</organism>
<evidence type="ECO:0000256" key="1">
    <source>
        <dbReference type="SAM" id="MobiDB-lite"/>
    </source>
</evidence>
<feature type="compositionally biased region" description="Polar residues" evidence="1">
    <location>
        <begin position="74"/>
        <end position="87"/>
    </location>
</feature>
<feature type="compositionally biased region" description="Polar residues" evidence="1">
    <location>
        <begin position="27"/>
        <end position="38"/>
    </location>
</feature>
<protein>
    <submittedName>
        <fullName evidence="2">Uncharacterized protein</fullName>
    </submittedName>
</protein>
<dbReference type="EMBL" id="GEBQ01014365">
    <property type="protein sequence ID" value="JAT25612.1"/>
    <property type="molecule type" value="Transcribed_RNA"/>
</dbReference>
<name>A0A1B6LPH7_9HEMI</name>
<accession>A0A1B6LPH7</accession>